<dbReference type="EMBL" id="JQGA01000739">
    <property type="protein sequence ID" value="KGO73986.1"/>
    <property type="molecule type" value="Genomic_DNA"/>
</dbReference>
<sequence length="108" mass="12287">MVLAASPRIKAELSAIAQVFLLDIGYDLPLELNPAVEDEVKLHFKNHGFSDEFFLKIEPQIKPSVGIPITTFQTTLFDAQCTVATFITYCLIVDHSSYRHCMSDYQYR</sequence>
<accession>A0A0A2L4B2</accession>
<dbReference type="Proteomes" id="UP000030104">
    <property type="component" value="Unassembled WGS sequence"/>
</dbReference>
<evidence type="ECO:0000313" key="1">
    <source>
        <dbReference type="EMBL" id="KGO73986.1"/>
    </source>
</evidence>
<dbReference type="PhylomeDB" id="A0A0A2L4B2"/>
<gene>
    <name evidence="1" type="ORF">PITC_040060</name>
</gene>
<dbReference type="AlphaFoldDB" id="A0A0A2L4B2"/>
<protein>
    <submittedName>
        <fullName evidence="1">Terpenoid synthase</fullName>
    </submittedName>
</protein>
<dbReference type="HOGENOM" id="CLU_2197827_0_0_1"/>
<organism evidence="1 2">
    <name type="scientific">Penicillium italicum</name>
    <name type="common">Blue mold</name>
    <dbReference type="NCBI Taxonomy" id="40296"/>
    <lineage>
        <taxon>Eukaryota</taxon>
        <taxon>Fungi</taxon>
        <taxon>Dikarya</taxon>
        <taxon>Ascomycota</taxon>
        <taxon>Pezizomycotina</taxon>
        <taxon>Eurotiomycetes</taxon>
        <taxon>Eurotiomycetidae</taxon>
        <taxon>Eurotiales</taxon>
        <taxon>Aspergillaceae</taxon>
        <taxon>Penicillium</taxon>
    </lineage>
</organism>
<proteinExistence type="predicted"/>
<reference evidence="1 2" key="1">
    <citation type="journal article" date="2015" name="Mol. Plant Microbe Interact.">
        <title>Genome, transcriptome, and functional analyses of Penicillium expansum provide new insights into secondary metabolism and pathogenicity.</title>
        <authorList>
            <person name="Ballester A.R."/>
            <person name="Marcet-Houben M."/>
            <person name="Levin E."/>
            <person name="Sela N."/>
            <person name="Selma-Lazaro C."/>
            <person name="Carmona L."/>
            <person name="Wisniewski M."/>
            <person name="Droby S."/>
            <person name="Gonzalez-Candelas L."/>
            <person name="Gabaldon T."/>
        </authorList>
    </citation>
    <scope>NUCLEOTIDE SEQUENCE [LARGE SCALE GENOMIC DNA]</scope>
    <source>
        <strain evidence="1 2">PHI-1</strain>
    </source>
</reference>
<keyword evidence="2" id="KW-1185">Reference proteome</keyword>
<dbReference type="STRING" id="40296.A0A0A2L4B2"/>
<name>A0A0A2L4B2_PENIT</name>
<evidence type="ECO:0000313" key="2">
    <source>
        <dbReference type="Proteomes" id="UP000030104"/>
    </source>
</evidence>
<dbReference type="OrthoDB" id="2998174at2759"/>
<comment type="caution">
    <text evidence="1">The sequence shown here is derived from an EMBL/GenBank/DDBJ whole genome shotgun (WGS) entry which is preliminary data.</text>
</comment>